<reference evidence="2" key="3">
    <citation type="journal article" date="2017" name="Nature">
        <title>Genome sequence of the progenitor of the wheat D genome Aegilops tauschii.</title>
        <authorList>
            <person name="Luo M.C."/>
            <person name="Gu Y.Q."/>
            <person name="Puiu D."/>
            <person name="Wang H."/>
            <person name="Twardziok S.O."/>
            <person name="Deal K.R."/>
            <person name="Huo N."/>
            <person name="Zhu T."/>
            <person name="Wang L."/>
            <person name="Wang Y."/>
            <person name="McGuire P.E."/>
            <person name="Liu S."/>
            <person name="Long H."/>
            <person name="Ramasamy R.K."/>
            <person name="Rodriguez J.C."/>
            <person name="Van S.L."/>
            <person name="Yuan L."/>
            <person name="Wang Z."/>
            <person name="Xia Z."/>
            <person name="Xiao L."/>
            <person name="Anderson O.D."/>
            <person name="Ouyang S."/>
            <person name="Liang Y."/>
            <person name="Zimin A.V."/>
            <person name="Pertea G."/>
            <person name="Qi P."/>
            <person name="Bennetzen J.L."/>
            <person name="Dai X."/>
            <person name="Dawson M.W."/>
            <person name="Muller H.G."/>
            <person name="Kugler K."/>
            <person name="Rivarola-Duarte L."/>
            <person name="Spannagl M."/>
            <person name="Mayer K.F.X."/>
            <person name="Lu F.H."/>
            <person name="Bevan M.W."/>
            <person name="Leroy P."/>
            <person name="Li P."/>
            <person name="You F.M."/>
            <person name="Sun Q."/>
            <person name="Liu Z."/>
            <person name="Lyons E."/>
            <person name="Wicker T."/>
            <person name="Salzberg S.L."/>
            <person name="Devos K.M."/>
            <person name="Dvorak J."/>
        </authorList>
    </citation>
    <scope>NUCLEOTIDE SEQUENCE [LARGE SCALE GENOMIC DNA]</scope>
    <source>
        <strain evidence="2">cv. AL8/78</strain>
    </source>
</reference>
<evidence type="ECO:0000313" key="3">
    <source>
        <dbReference type="Proteomes" id="UP000015105"/>
    </source>
</evidence>
<feature type="compositionally biased region" description="Basic and acidic residues" evidence="1">
    <location>
        <begin position="1"/>
        <end position="13"/>
    </location>
</feature>
<keyword evidence="3" id="KW-1185">Reference proteome</keyword>
<evidence type="ECO:0000313" key="2">
    <source>
        <dbReference type="EnsemblPlants" id="AET1Gv21020300.1"/>
    </source>
</evidence>
<sequence>PFPGSRPDRRETSSDSAAGPPSCRVRNGGNGGEIAREEVSQGLGGLAFSLAKPLRRKVRALLFGARATDCASSAR</sequence>
<protein>
    <submittedName>
        <fullName evidence="2">Uncharacterized protein</fullName>
    </submittedName>
</protein>
<reference evidence="2" key="5">
    <citation type="journal article" date="2021" name="G3 (Bethesda)">
        <title>Aegilops tauschii genome assembly Aet v5.0 features greater sequence contiguity and improved annotation.</title>
        <authorList>
            <person name="Wang L."/>
            <person name="Zhu T."/>
            <person name="Rodriguez J.C."/>
            <person name="Deal K.R."/>
            <person name="Dubcovsky J."/>
            <person name="McGuire P.E."/>
            <person name="Lux T."/>
            <person name="Spannagl M."/>
            <person name="Mayer K.F.X."/>
            <person name="Baldrich P."/>
            <person name="Meyers B.C."/>
            <person name="Huo N."/>
            <person name="Gu Y.Q."/>
            <person name="Zhou H."/>
            <person name="Devos K.M."/>
            <person name="Bennetzen J.L."/>
            <person name="Unver T."/>
            <person name="Budak H."/>
            <person name="Gulick P.J."/>
            <person name="Galiba G."/>
            <person name="Kalapos B."/>
            <person name="Nelson D.R."/>
            <person name="Li P."/>
            <person name="You F.M."/>
            <person name="Luo M.C."/>
            <person name="Dvorak J."/>
        </authorList>
    </citation>
    <scope>NUCLEOTIDE SEQUENCE [LARGE SCALE GENOMIC DNA]</scope>
    <source>
        <strain evidence="2">cv. AL8/78</strain>
    </source>
</reference>
<proteinExistence type="predicted"/>
<dbReference type="Gramene" id="AET1Gv21020300.1">
    <property type="protein sequence ID" value="AET1Gv21020300.1"/>
    <property type="gene ID" value="AET1Gv21020300"/>
</dbReference>
<dbReference type="Proteomes" id="UP000015105">
    <property type="component" value="Chromosome 1D"/>
</dbReference>
<reference evidence="3" key="2">
    <citation type="journal article" date="2017" name="Nat. Plants">
        <title>The Aegilops tauschii genome reveals multiple impacts of transposons.</title>
        <authorList>
            <person name="Zhao G."/>
            <person name="Zou C."/>
            <person name="Li K."/>
            <person name="Wang K."/>
            <person name="Li T."/>
            <person name="Gao L."/>
            <person name="Zhang X."/>
            <person name="Wang H."/>
            <person name="Yang Z."/>
            <person name="Liu X."/>
            <person name="Jiang W."/>
            <person name="Mao L."/>
            <person name="Kong X."/>
            <person name="Jiao Y."/>
            <person name="Jia J."/>
        </authorList>
    </citation>
    <scope>NUCLEOTIDE SEQUENCE [LARGE SCALE GENOMIC DNA]</scope>
    <source>
        <strain evidence="3">cv. AL8/78</strain>
    </source>
</reference>
<organism evidence="2 3">
    <name type="scientific">Aegilops tauschii subsp. strangulata</name>
    <name type="common">Goatgrass</name>
    <dbReference type="NCBI Taxonomy" id="200361"/>
    <lineage>
        <taxon>Eukaryota</taxon>
        <taxon>Viridiplantae</taxon>
        <taxon>Streptophyta</taxon>
        <taxon>Embryophyta</taxon>
        <taxon>Tracheophyta</taxon>
        <taxon>Spermatophyta</taxon>
        <taxon>Magnoliopsida</taxon>
        <taxon>Liliopsida</taxon>
        <taxon>Poales</taxon>
        <taxon>Poaceae</taxon>
        <taxon>BOP clade</taxon>
        <taxon>Pooideae</taxon>
        <taxon>Triticodae</taxon>
        <taxon>Triticeae</taxon>
        <taxon>Triticinae</taxon>
        <taxon>Aegilops</taxon>
    </lineage>
</organism>
<feature type="region of interest" description="Disordered" evidence="1">
    <location>
        <begin position="1"/>
        <end position="33"/>
    </location>
</feature>
<reference evidence="2" key="4">
    <citation type="submission" date="2019-03" db="UniProtKB">
        <authorList>
            <consortium name="EnsemblPlants"/>
        </authorList>
    </citation>
    <scope>IDENTIFICATION</scope>
</reference>
<dbReference type="AlphaFoldDB" id="A0A453A338"/>
<name>A0A453A338_AEGTS</name>
<dbReference type="EnsemblPlants" id="AET1Gv21020300.1">
    <property type="protein sequence ID" value="AET1Gv21020300.1"/>
    <property type="gene ID" value="AET1Gv21020300"/>
</dbReference>
<accession>A0A453A338</accession>
<evidence type="ECO:0000256" key="1">
    <source>
        <dbReference type="SAM" id="MobiDB-lite"/>
    </source>
</evidence>
<reference evidence="3" key="1">
    <citation type="journal article" date="2014" name="Science">
        <title>Ancient hybridizations among the ancestral genomes of bread wheat.</title>
        <authorList>
            <consortium name="International Wheat Genome Sequencing Consortium,"/>
            <person name="Marcussen T."/>
            <person name="Sandve S.R."/>
            <person name="Heier L."/>
            <person name="Spannagl M."/>
            <person name="Pfeifer M."/>
            <person name="Jakobsen K.S."/>
            <person name="Wulff B.B."/>
            <person name="Steuernagel B."/>
            <person name="Mayer K.F."/>
            <person name="Olsen O.A."/>
        </authorList>
    </citation>
    <scope>NUCLEOTIDE SEQUENCE [LARGE SCALE GENOMIC DNA]</scope>
    <source>
        <strain evidence="3">cv. AL8/78</strain>
    </source>
</reference>